<dbReference type="PANTHER" id="PTHR43597">
    <property type="entry name" value="SULFUR ACCEPTOR PROTEIN CSDE"/>
    <property type="match status" value="1"/>
</dbReference>
<feature type="domain" description="Fe-S metabolism associated" evidence="2">
    <location>
        <begin position="9"/>
        <end position="133"/>
    </location>
</feature>
<comment type="similarity">
    <text evidence="1">Belongs to the SufE family.</text>
</comment>
<dbReference type="SUPFAM" id="SSF82649">
    <property type="entry name" value="SufE/NifU"/>
    <property type="match status" value="1"/>
</dbReference>
<protein>
    <submittedName>
        <fullName evidence="3">SufE family protein</fullName>
    </submittedName>
</protein>
<evidence type="ECO:0000259" key="2">
    <source>
        <dbReference type="Pfam" id="PF02657"/>
    </source>
</evidence>
<dbReference type="RefSeq" id="WP_150964386.1">
    <property type="nucleotide sequence ID" value="NZ_VZZJ01000011.1"/>
</dbReference>
<comment type="caution">
    <text evidence="3">The sequence shown here is derived from an EMBL/GenBank/DDBJ whole genome shotgun (WGS) entry which is preliminary data.</text>
</comment>
<dbReference type="AlphaFoldDB" id="A0A6N6MN44"/>
<accession>A0A6N6MN44</accession>
<dbReference type="Gene3D" id="3.90.1010.10">
    <property type="match status" value="1"/>
</dbReference>
<dbReference type="Pfam" id="PF02657">
    <property type="entry name" value="SufE"/>
    <property type="match status" value="1"/>
</dbReference>
<evidence type="ECO:0000313" key="3">
    <source>
        <dbReference type="EMBL" id="KAB1072811.1"/>
    </source>
</evidence>
<sequence length="143" mass="16124">MLPPIHTIIENFELIEDWEERYSYVMELGRAMPPLPADKHSEANRVHGCESQVWLDSHLDTAQDPPRVRLLGDSDSSITRGLVAIMIAIYDTKPPDAILATNGLDVFKQLDFGNHISSKRAGGLRAMDERIHREARKLVQPAQ</sequence>
<evidence type="ECO:0000256" key="1">
    <source>
        <dbReference type="ARBA" id="ARBA00010282"/>
    </source>
</evidence>
<proteinExistence type="inferred from homology"/>
<dbReference type="PANTHER" id="PTHR43597:SF5">
    <property type="entry name" value="SUFE-LIKE PROTEIN 2, CHLOROPLASTIC"/>
    <property type="match status" value="1"/>
</dbReference>
<gene>
    <name evidence="3" type="ORF">F6X51_14515</name>
</gene>
<dbReference type="EMBL" id="VZZJ01000011">
    <property type="protein sequence ID" value="KAB1072811.1"/>
    <property type="molecule type" value="Genomic_DNA"/>
</dbReference>
<organism evidence="3 4">
    <name type="scientific">Methylobacterium planeticum</name>
    <dbReference type="NCBI Taxonomy" id="2615211"/>
    <lineage>
        <taxon>Bacteria</taxon>
        <taxon>Pseudomonadati</taxon>
        <taxon>Pseudomonadota</taxon>
        <taxon>Alphaproteobacteria</taxon>
        <taxon>Hyphomicrobiales</taxon>
        <taxon>Methylobacteriaceae</taxon>
        <taxon>Methylobacterium</taxon>
    </lineage>
</organism>
<dbReference type="InterPro" id="IPR003808">
    <property type="entry name" value="Fe-S_metab-assoc_dom"/>
</dbReference>
<evidence type="ECO:0000313" key="4">
    <source>
        <dbReference type="Proteomes" id="UP000441523"/>
    </source>
</evidence>
<name>A0A6N6MN44_9HYPH</name>
<reference evidence="3 4" key="1">
    <citation type="submission" date="2019-09" db="EMBL/GenBank/DDBJ databases">
        <title>YIM 132548 draft genome.</title>
        <authorList>
            <person name="Jiang L."/>
        </authorList>
    </citation>
    <scope>NUCLEOTIDE SEQUENCE [LARGE SCALE GENOMIC DNA]</scope>
    <source>
        <strain evidence="3 4">YIM 132548</strain>
    </source>
</reference>
<dbReference type="Proteomes" id="UP000441523">
    <property type="component" value="Unassembled WGS sequence"/>
</dbReference>
<keyword evidence="4" id="KW-1185">Reference proteome</keyword>